<gene>
    <name evidence="1" type="ORF">MCY_01175</name>
</gene>
<dbReference type="AlphaFoldDB" id="J1JJG6"/>
<proteinExistence type="predicted"/>
<sequence length="27" mass="3244">MKCLKEGAPRRARALFTQLYLYPDQHH</sequence>
<feature type="non-terminal residue" evidence="1">
    <location>
        <position position="27"/>
    </location>
</feature>
<organism evidence="1 2">
    <name type="scientific">Bartonella rattimassiliensis 15908</name>
    <dbReference type="NCBI Taxonomy" id="1094556"/>
    <lineage>
        <taxon>Bacteria</taxon>
        <taxon>Pseudomonadati</taxon>
        <taxon>Pseudomonadota</taxon>
        <taxon>Alphaproteobacteria</taxon>
        <taxon>Hyphomicrobiales</taxon>
        <taxon>Bartonellaceae</taxon>
        <taxon>Bartonella</taxon>
    </lineage>
</organism>
<accession>J1JJG6</accession>
<dbReference type="HOGENOM" id="CLU_3415756_0_0_5"/>
<dbReference type="Proteomes" id="UP000001077">
    <property type="component" value="Unassembled WGS sequence"/>
</dbReference>
<evidence type="ECO:0000313" key="1">
    <source>
        <dbReference type="EMBL" id="EJF84345.1"/>
    </source>
</evidence>
<protein>
    <submittedName>
        <fullName evidence="1">Uncharacterized protein</fullName>
    </submittedName>
</protein>
<name>J1JJG6_9HYPH</name>
<reference evidence="1 2" key="1">
    <citation type="submission" date="2012-03" db="EMBL/GenBank/DDBJ databases">
        <title>The Genome Sequence of Bartonella rattimassiliensis 15908.</title>
        <authorList>
            <consortium name="The Broad Institute Genome Sequencing Platform"/>
            <consortium name="The Broad Institute Genome Sequencing Center for Infectious Disease"/>
            <person name="Feldgarden M."/>
            <person name="Kirby J."/>
            <person name="Kosoy M."/>
            <person name="Birtles R."/>
            <person name="Probert W.S."/>
            <person name="Chiaraviglio L."/>
            <person name="Young S.K."/>
            <person name="Zeng Q."/>
            <person name="Gargeya S."/>
            <person name="Fitzgerald M."/>
            <person name="Haas B."/>
            <person name="Abouelleil A."/>
            <person name="Alvarado L."/>
            <person name="Arachchi H.M."/>
            <person name="Berlin A."/>
            <person name="Chapman S.B."/>
            <person name="Gearin G."/>
            <person name="Goldberg J."/>
            <person name="Griggs A."/>
            <person name="Gujja S."/>
            <person name="Hansen M."/>
            <person name="Heiman D."/>
            <person name="Howarth C."/>
            <person name="Larimer J."/>
            <person name="Lui A."/>
            <person name="MacDonald P.J.P."/>
            <person name="McCowen C."/>
            <person name="Montmayeur A."/>
            <person name="Murphy C."/>
            <person name="Neiman D."/>
            <person name="Pearson M."/>
            <person name="Priest M."/>
            <person name="Roberts A."/>
            <person name="Saif S."/>
            <person name="Shea T."/>
            <person name="Sisk P."/>
            <person name="Stolte C."/>
            <person name="Sykes S."/>
            <person name="Wortman J."/>
            <person name="Nusbaum C."/>
            <person name="Birren B."/>
        </authorList>
    </citation>
    <scope>NUCLEOTIDE SEQUENCE [LARGE SCALE GENOMIC DNA]</scope>
    <source>
        <strain evidence="1 2">15908</strain>
    </source>
</reference>
<comment type="caution">
    <text evidence="1">The sequence shown here is derived from an EMBL/GenBank/DDBJ whole genome shotgun (WGS) entry which is preliminary data.</text>
</comment>
<evidence type="ECO:0000313" key="2">
    <source>
        <dbReference type="Proteomes" id="UP000001077"/>
    </source>
</evidence>
<dbReference type="EMBL" id="AILY01000039">
    <property type="protein sequence ID" value="EJF84345.1"/>
    <property type="molecule type" value="Genomic_DNA"/>
</dbReference>
<keyword evidence="2" id="KW-1185">Reference proteome</keyword>